<protein>
    <submittedName>
        <fullName evidence="1">Uncharacterized protein</fullName>
    </submittedName>
</protein>
<gene>
    <name evidence="1" type="ORF">DID88_004927</name>
</gene>
<evidence type="ECO:0000313" key="2">
    <source>
        <dbReference type="Proteomes" id="UP000249056"/>
    </source>
</evidence>
<dbReference type="EMBL" id="QKRW01000025">
    <property type="protein sequence ID" value="RAL62361.1"/>
    <property type="molecule type" value="Genomic_DNA"/>
</dbReference>
<dbReference type="AlphaFoldDB" id="A0A395IQF6"/>
<reference evidence="1 2" key="1">
    <citation type="submission" date="2018-06" db="EMBL/GenBank/DDBJ databases">
        <title>Genome Sequence of the Brown Rot Fungal Pathogen Monilinia fructigena.</title>
        <authorList>
            <person name="Landi L."/>
            <person name="De Miccolis Angelini R.M."/>
            <person name="Pollastro S."/>
            <person name="Abate D."/>
            <person name="Faretra F."/>
            <person name="Romanazzi G."/>
        </authorList>
    </citation>
    <scope>NUCLEOTIDE SEQUENCE [LARGE SCALE GENOMIC DNA]</scope>
    <source>
        <strain evidence="1 2">Mfrg269</strain>
    </source>
</reference>
<accession>A0A395IQF6</accession>
<keyword evidence="2" id="KW-1185">Reference proteome</keyword>
<sequence length="311" mass="35707">MVLKFITHTIFTLYTMCKFGSKGNKASQDTRTPASVKLLQEKLEAYKVSEEASPSGFLISSPEQSPPGIKGPTSDHLSIMVGISSTPMYIHRDILKNKVTQGYFEQEKFCTMEERSDLLDKVLNLNLFAEKYRITELQDDSLRPIDSTMQRGERCPLQVDHVKKCCDYTDEHAKVRQFLVQFTLWIMRDRTRAELHKRDWDMREIIKMHSNGQDDSQLEIDLRALIFNPRNGSDWEATDPRRAPPCEFHQHGIHNICPYGEVNGFQIVDNQQSRNTSTGGVTVNKQQRPGNKRSCWGFNLVPEILRPIGST</sequence>
<comment type="caution">
    <text evidence="1">The sequence shown here is derived from an EMBL/GenBank/DDBJ whole genome shotgun (WGS) entry which is preliminary data.</text>
</comment>
<dbReference type="Proteomes" id="UP000249056">
    <property type="component" value="Unassembled WGS sequence"/>
</dbReference>
<dbReference type="OrthoDB" id="194443at2759"/>
<proteinExistence type="predicted"/>
<name>A0A395IQF6_9HELO</name>
<organism evidence="1 2">
    <name type="scientific">Monilinia fructigena</name>
    <dbReference type="NCBI Taxonomy" id="38457"/>
    <lineage>
        <taxon>Eukaryota</taxon>
        <taxon>Fungi</taxon>
        <taxon>Dikarya</taxon>
        <taxon>Ascomycota</taxon>
        <taxon>Pezizomycotina</taxon>
        <taxon>Leotiomycetes</taxon>
        <taxon>Helotiales</taxon>
        <taxon>Sclerotiniaceae</taxon>
        <taxon>Monilinia</taxon>
    </lineage>
</organism>
<evidence type="ECO:0000313" key="1">
    <source>
        <dbReference type="EMBL" id="RAL62361.1"/>
    </source>
</evidence>